<evidence type="ECO:0008006" key="11">
    <source>
        <dbReference type="Google" id="ProtNLM"/>
    </source>
</evidence>
<dbReference type="InterPro" id="IPR051544">
    <property type="entry name" value="TPS_OM_transporter"/>
</dbReference>
<dbReference type="InterPro" id="IPR013686">
    <property type="entry name" value="Polypept-transport_assoc_ShlB"/>
</dbReference>
<keyword evidence="1" id="KW-1134">Transmembrane beta strand</keyword>
<evidence type="ECO:0000259" key="6">
    <source>
        <dbReference type="Pfam" id="PF03865"/>
    </source>
</evidence>
<evidence type="ECO:0000256" key="2">
    <source>
        <dbReference type="ARBA" id="ARBA00022692"/>
    </source>
</evidence>
<reference evidence="10" key="1">
    <citation type="submission" date="2018-05" db="EMBL/GenBank/DDBJ databases">
        <title>Genome sequencing of Phenylobacterium sp. HYN0004.</title>
        <authorList>
            <person name="Yi H."/>
            <person name="Baek C."/>
        </authorList>
    </citation>
    <scope>NUCLEOTIDE SEQUENCE [LARGE SCALE GENOMIC DNA]</scope>
    <source>
        <strain evidence="10">HYN0004</strain>
    </source>
</reference>
<dbReference type="PANTHER" id="PTHR34597">
    <property type="entry name" value="SLR1661 PROTEIN"/>
    <property type="match status" value="1"/>
</dbReference>
<dbReference type="GO" id="GO:0008320">
    <property type="term" value="F:protein transmembrane transporter activity"/>
    <property type="evidence" value="ECO:0007669"/>
    <property type="project" value="TreeGrafter"/>
</dbReference>
<feature type="compositionally biased region" description="Basic and acidic residues" evidence="4">
    <location>
        <begin position="54"/>
        <end position="63"/>
    </location>
</feature>
<keyword evidence="1" id="KW-0472">Membrane</keyword>
<feature type="domain" description="POTRA" evidence="7">
    <location>
        <begin position="170"/>
        <end position="225"/>
    </location>
</feature>
<dbReference type="PANTHER" id="PTHR34597:SF3">
    <property type="entry name" value="OUTER MEMBRANE TRANSPORTER CDIB"/>
    <property type="match status" value="1"/>
</dbReference>
<evidence type="ECO:0000256" key="4">
    <source>
        <dbReference type="SAM" id="MobiDB-lite"/>
    </source>
</evidence>
<dbReference type="Pfam" id="PF08479">
    <property type="entry name" value="POTRA_2"/>
    <property type="match status" value="1"/>
</dbReference>
<dbReference type="GO" id="GO:0098046">
    <property type="term" value="C:type V protein secretion system complex"/>
    <property type="evidence" value="ECO:0007669"/>
    <property type="project" value="TreeGrafter"/>
</dbReference>
<feature type="domain" description="Haemolysin activator HlyB C-terminal" evidence="6">
    <location>
        <begin position="231"/>
        <end position="502"/>
    </location>
</feature>
<protein>
    <recommendedName>
        <fullName evidence="11">ShlB/FhaC/HecB family hemolysin secretion/activation protein</fullName>
    </recommendedName>
</protein>
<dbReference type="Gene3D" id="2.40.160.50">
    <property type="entry name" value="membrane protein fhac: a member of the omp85/tpsb transporter family"/>
    <property type="match status" value="1"/>
</dbReference>
<keyword evidence="2" id="KW-0812">Transmembrane</keyword>
<dbReference type="EMBL" id="CP029479">
    <property type="protein sequence ID" value="AWM76742.1"/>
    <property type="molecule type" value="Genomic_DNA"/>
</dbReference>
<organism evidence="9 10">
    <name type="scientific">Phenylobacterium parvum</name>
    <dbReference type="NCBI Taxonomy" id="2201350"/>
    <lineage>
        <taxon>Bacteria</taxon>
        <taxon>Pseudomonadati</taxon>
        <taxon>Pseudomonadota</taxon>
        <taxon>Alphaproteobacteria</taxon>
        <taxon>Caulobacterales</taxon>
        <taxon>Caulobacteraceae</taxon>
        <taxon>Phenylobacterium</taxon>
    </lineage>
</organism>
<dbReference type="AlphaFoldDB" id="A0A2Z3HNA8"/>
<feature type="chain" id="PRO_5016273512" description="ShlB/FhaC/HecB family hemolysin secretion/activation protein" evidence="5">
    <location>
        <begin position="30"/>
        <end position="590"/>
    </location>
</feature>
<dbReference type="Pfam" id="PF07244">
    <property type="entry name" value="POTRA"/>
    <property type="match status" value="1"/>
</dbReference>
<evidence type="ECO:0000313" key="9">
    <source>
        <dbReference type="EMBL" id="AWM76742.1"/>
    </source>
</evidence>
<dbReference type="KEGG" id="phb:HYN04_02570"/>
<evidence type="ECO:0000256" key="1">
    <source>
        <dbReference type="ARBA" id="ARBA00022452"/>
    </source>
</evidence>
<dbReference type="InterPro" id="IPR005565">
    <property type="entry name" value="Hemolysn_activator_HlyB_C"/>
</dbReference>
<dbReference type="Proteomes" id="UP000247763">
    <property type="component" value="Chromosome"/>
</dbReference>
<keyword evidence="5" id="KW-0732">Signal</keyword>
<keyword evidence="3" id="KW-0998">Cell outer membrane</keyword>
<evidence type="ECO:0000256" key="5">
    <source>
        <dbReference type="SAM" id="SignalP"/>
    </source>
</evidence>
<name>A0A2Z3HNA8_9CAUL</name>
<gene>
    <name evidence="9" type="ORF">HYN04_02570</name>
</gene>
<dbReference type="InterPro" id="IPR010827">
    <property type="entry name" value="BamA/TamA_POTRA"/>
</dbReference>
<evidence type="ECO:0000313" key="10">
    <source>
        <dbReference type="Proteomes" id="UP000247763"/>
    </source>
</evidence>
<feature type="domain" description="Polypeptide-transport-associated ShlB-type" evidence="8">
    <location>
        <begin position="99"/>
        <end position="168"/>
    </location>
</feature>
<dbReference type="Pfam" id="PF03865">
    <property type="entry name" value="ShlB"/>
    <property type="match status" value="1"/>
</dbReference>
<feature type="signal peptide" evidence="5">
    <location>
        <begin position="1"/>
        <end position="29"/>
    </location>
</feature>
<dbReference type="GO" id="GO:0019867">
    <property type="term" value="C:outer membrane"/>
    <property type="evidence" value="ECO:0007669"/>
    <property type="project" value="InterPro"/>
</dbReference>
<feature type="region of interest" description="Disordered" evidence="4">
    <location>
        <begin position="38"/>
        <end position="63"/>
    </location>
</feature>
<evidence type="ECO:0000256" key="3">
    <source>
        <dbReference type="ARBA" id="ARBA00023237"/>
    </source>
</evidence>
<proteinExistence type="predicted"/>
<accession>A0A2Z3HNA8</accession>
<dbReference type="GO" id="GO:0046819">
    <property type="term" value="P:protein secretion by the type V secretion system"/>
    <property type="evidence" value="ECO:0007669"/>
    <property type="project" value="TreeGrafter"/>
</dbReference>
<evidence type="ECO:0000259" key="8">
    <source>
        <dbReference type="Pfam" id="PF08479"/>
    </source>
</evidence>
<evidence type="ECO:0000259" key="7">
    <source>
        <dbReference type="Pfam" id="PF07244"/>
    </source>
</evidence>
<keyword evidence="10" id="KW-1185">Reference proteome</keyword>
<dbReference type="Gene3D" id="3.10.20.310">
    <property type="entry name" value="membrane protein fhac"/>
    <property type="match status" value="1"/>
</dbReference>
<sequence>MSRGSRLAPCMSAFLVAAALTLVGQAAMAQNYPRVAPRLPEGAETAPVSPPRPSEAERDRRPQDADPVLLSVLKGVVFVDGPFKLKREGLAPDAAGASGVDTGGLADLETPEFRALVAPYVGRPFRLSDLDELREAARSWYIERGKPFLDVTAPPQNVTSGVVQIVVTQYRLGEVSVAGNKHFSEKVVRRPLTLKSGEYLYLPRIEEDLDRLNENPFLSVNAVFQPGKVTGETDLILQASDQRPVRVYAGYDNRGYRQLGLDQMELGVNWGNAFGAGHILSYQHTRSFTGRFTAHSASGVFGVGPKDKLLIFGSYSTVRPRIADGFNNVGHSGQASARASRALPPIGRASGNVQGGYDFKFTDNNLEFAGVEIFDSKLEVHQFPITVLLNIPDSFGQTSIANDLVMSPGDLSDRNTDAAFDALVPGAKARYVYDRLSVTRTTRLPRNMTWVVRASGQVASGNLPNSEQIGGGGSGSARGYYPDTAVGSSGVIVNTELRFPPFSHSALIAPKSRVGDALQAGLFYDFVDIRQVKEVEGGSPPARLESVGFLLNYEAAKRLDLAIDGGVQLRKGPNEVKKGGYVAVSVTLSF</sequence>
<dbReference type="OrthoDB" id="290122at2"/>